<sequence>MKLTHTQHIAFDPSVYGGRPCIAGTRVRVWDIYVASEVRGESPDQIAAQYPGLTLAQVHAALAHYWDNHDAIDREMREADEFAETLRNTTGPGSLARKLASMDEGSDSISS</sequence>
<proteinExistence type="predicted"/>
<dbReference type="InterPro" id="IPR009057">
    <property type="entry name" value="Homeodomain-like_sf"/>
</dbReference>
<evidence type="ECO:0000313" key="2">
    <source>
        <dbReference type="EMBL" id="QDV73685.1"/>
    </source>
</evidence>
<dbReference type="RefSeq" id="WP_145111114.1">
    <property type="nucleotide sequence ID" value="NZ_CP036349.1"/>
</dbReference>
<accession>A0A518K7C0</accession>
<feature type="region of interest" description="Disordered" evidence="1">
    <location>
        <begin position="86"/>
        <end position="111"/>
    </location>
</feature>
<dbReference type="PANTHER" id="PTHR34849:SF1">
    <property type="entry name" value="SLR0770 PROTEIN"/>
    <property type="match status" value="1"/>
</dbReference>
<protein>
    <recommendedName>
        <fullName evidence="4">DUF433 domain-containing protein</fullName>
    </recommendedName>
</protein>
<dbReference type="InterPro" id="IPR036388">
    <property type="entry name" value="WH-like_DNA-bd_sf"/>
</dbReference>
<dbReference type="SUPFAM" id="SSF46689">
    <property type="entry name" value="Homeodomain-like"/>
    <property type="match status" value="1"/>
</dbReference>
<dbReference type="Gene3D" id="1.10.10.10">
    <property type="entry name" value="Winged helix-like DNA-binding domain superfamily/Winged helix DNA-binding domain"/>
    <property type="match status" value="1"/>
</dbReference>
<name>A0A518K7C0_9BACT</name>
<gene>
    <name evidence="2" type="ORF">Spa11_18840</name>
</gene>
<reference evidence="2 3" key="1">
    <citation type="submission" date="2019-02" db="EMBL/GenBank/DDBJ databases">
        <title>Deep-cultivation of Planctomycetes and their phenomic and genomic characterization uncovers novel biology.</title>
        <authorList>
            <person name="Wiegand S."/>
            <person name="Jogler M."/>
            <person name="Boedeker C."/>
            <person name="Pinto D."/>
            <person name="Vollmers J."/>
            <person name="Rivas-Marin E."/>
            <person name="Kohn T."/>
            <person name="Peeters S.H."/>
            <person name="Heuer A."/>
            <person name="Rast P."/>
            <person name="Oberbeckmann S."/>
            <person name="Bunk B."/>
            <person name="Jeske O."/>
            <person name="Meyerdierks A."/>
            <person name="Storesund J.E."/>
            <person name="Kallscheuer N."/>
            <person name="Luecker S."/>
            <person name="Lage O.M."/>
            <person name="Pohl T."/>
            <person name="Merkel B.J."/>
            <person name="Hornburger P."/>
            <person name="Mueller R.-W."/>
            <person name="Bruemmer F."/>
            <person name="Labrenz M."/>
            <person name="Spormann A.M."/>
            <person name="Op den Camp H."/>
            <person name="Overmann J."/>
            <person name="Amann R."/>
            <person name="Jetten M.S.M."/>
            <person name="Mascher T."/>
            <person name="Medema M.H."/>
            <person name="Devos D.P."/>
            <person name="Kaster A.-K."/>
            <person name="Ovreas L."/>
            <person name="Rohde M."/>
            <person name="Galperin M.Y."/>
            <person name="Jogler C."/>
        </authorList>
    </citation>
    <scope>NUCLEOTIDE SEQUENCE [LARGE SCALE GENOMIC DNA]</scope>
    <source>
        <strain evidence="2 3">Spa11</strain>
    </source>
</reference>
<dbReference type="KEGG" id="bmei:Spa11_18840"/>
<dbReference type="PANTHER" id="PTHR34849">
    <property type="entry name" value="SSL5025 PROTEIN"/>
    <property type="match status" value="1"/>
</dbReference>
<evidence type="ECO:0008006" key="4">
    <source>
        <dbReference type="Google" id="ProtNLM"/>
    </source>
</evidence>
<keyword evidence="3" id="KW-1185">Reference proteome</keyword>
<evidence type="ECO:0000256" key="1">
    <source>
        <dbReference type="SAM" id="MobiDB-lite"/>
    </source>
</evidence>
<dbReference type="AlphaFoldDB" id="A0A518K7C0"/>
<evidence type="ECO:0000313" key="3">
    <source>
        <dbReference type="Proteomes" id="UP000316426"/>
    </source>
</evidence>
<dbReference type="Pfam" id="PF04255">
    <property type="entry name" value="DUF433"/>
    <property type="match status" value="1"/>
</dbReference>
<organism evidence="2 3">
    <name type="scientific">Botrimarina mediterranea</name>
    <dbReference type="NCBI Taxonomy" id="2528022"/>
    <lineage>
        <taxon>Bacteria</taxon>
        <taxon>Pseudomonadati</taxon>
        <taxon>Planctomycetota</taxon>
        <taxon>Planctomycetia</taxon>
        <taxon>Pirellulales</taxon>
        <taxon>Lacipirellulaceae</taxon>
        <taxon>Botrimarina</taxon>
    </lineage>
</organism>
<dbReference type="Proteomes" id="UP000316426">
    <property type="component" value="Chromosome"/>
</dbReference>
<dbReference type="InterPro" id="IPR007367">
    <property type="entry name" value="DUF433"/>
</dbReference>
<dbReference type="EMBL" id="CP036349">
    <property type="protein sequence ID" value="QDV73685.1"/>
    <property type="molecule type" value="Genomic_DNA"/>
</dbReference>